<sequence>MKRKGKAKVDESVQPPKKLKQIEIDEELAKKLQAELEQEEETQKAKDMQIAIDLSTKLNEEYQKSLKVAAEVKKNTVKASKHRLPAKTQKRQPSKIYLANQ</sequence>
<reference evidence="1 2" key="2">
    <citation type="journal article" date="2022" name="Mol. Ecol. Resour.">
        <title>The genomes of chicory, endive, great burdock and yacon provide insights into Asteraceae paleo-polyploidization history and plant inulin production.</title>
        <authorList>
            <person name="Fan W."/>
            <person name="Wang S."/>
            <person name="Wang H."/>
            <person name="Wang A."/>
            <person name="Jiang F."/>
            <person name="Liu H."/>
            <person name="Zhao H."/>
            <person name="Xu D."/>
            <person name="Zhang Y."/>
        </authorList>
    </citation>
    <scope>NUCLEOTIDE SEQUENCE [LARGE SCALE GENOMIC DNA]</scope>
    <source>
        <strain evidence="2">cv. Niubang</strain>
    </source>
</reference>
<accession>A0ACB8XSN1</accession>
<evidence type="ECO:0000313" key="2">
    <source>
        <dbReference type="Proteomes" id="UP001055879"/>
    </source>
</evidence>
<protein>
    <submittedName>
        <fullName evidence="1">Uncharacterized protein</fullName>
    </submittedName>
</protein>
<evidence type="ECO:0000313" key="1">
    <source>
        <dbReference type="EMBL" id="KAI3673211.1"/>
    </source>
</evidence>
<proteinExistence type="predicted"/>
<keyword evidence="2" id="KW-1185">Reference proteome</keyword>
<gene>
    <name evidence="1" type="ORF">L6452_39327</name>
</gene>
<dbReference type="EMBL" id="CM042061">
    <property type="protein sequence ID" value="KAI3673211.1"/>
    <property type="molecule type" value="Genomic_DNA"/>
</dbReference>
<dbReference type="Proteomes" id="UP001055879">
    <property type="component" value="Linkage Group LG15"/>
</dbReference>
<name>A0ACB8XSN1_ARCLA</name>
<reference evidence="2" key="1">
    <citation type="journal article" date="2022" name="Mol. Ecol. Resour.">
        <title>The genomes of chicory, endive, great burdock and yacon provide insights into Asteraceae palaeo-polyploidization history and plant inulin production.</title>
        <authorList>
            <person name="Fan W."/>
            <person name="Wang S."/>
            <person name="Wang H."/>
            <person name="Wang A."/>
            <person name="Jiang F."/>
            <person name="Liu H."/>
            <person name="Zhao H."/>
            <person name="Xu D."/>
            <person name="Zhang Y."/>
        </authorList>
    </citation>
    <scope>NUCLEOTIDE SEQUENCE [LARGE SCALE GENOMIC DNA]</scope>
    <source>
        <strain evidence="2">cv. Niubang</strain>
    </source>
</reference>
<organism evidence="1 2">
    <name type="scientific">Arctium lappa</name>
    <name type="common">Greater burdock</name>
    <name type="synonym">Lappa major</name>
    <dbReference type="NCBI Taxonomy" id="4217"/>
    <lineage>
        <taxon>Eukaryota</taxon>
        <taxon>Viridiplantae</taxon>
        <taxon>Streptophyta</taxon>
        <taxon>Embryophyta</taxon>
        <taxon>Tracheophyta</taxon>
        <taxon>Spermatophyta</taxon>
        <taxon>Magnoliopsida</taxon>
        <taxon>eudicotyledons</taxon>
        <taxon>Gunneridae</taxon>
        <taxon>Pentapetalae</taxon>
        <taxon>asterids</taxon>
        <taxon>campanulids</taxon>
        <taxon>Asterales</taxon>
        <taxon>Asteraceae</taxon>
        <taxon>Carduoideae</taxon>
        <taxon>Cardueae</taxon>
        <taxon>Arctiinae</taxon>
        <taxon>Arctium</taxon>
    </lineage>
</organism>
<comment type="caution">
    <text evidence="1">The sequence shown here is derived from an EMBL/GenBank/DDBJ whole genome shotgun (WGS) entry which is preliminary data.</text>
</comment>